<keyword evidence="2 7" id="KW-0813">Transport</keyword>
<dbReference type="GO" id="GO:0010438">
    <property type="term" value="P:cellular response to sulfur starvation"/>
    <property type="evidence" value="ECO:0007669"/>
    <property type="project" value="TreeGrafter"/>
</dbReference>
<accession>A0A7W9G2J5</accession>
<sequence>MIRFGLGDGLVFPAPSVILMEAARLAVDGEFLSGALTTLTNWALGLLVAVAVAVPAGVLLGALAPVERAARPVLEFLRPIPSVAVIPLAILLIPVDGLMKVGVIVYASVWPILFNTLYGMHDVDPLAKDSLRSFGFGPLAVLGRVSLPSAAPFVATGVRIASGVALIIAVSAELFAGGTAGLGVFVVQAGSGNRTDLVMAATLWAGMFGLLANASLRAAERRLFSWHLARTGAAQT</sequence>
<dbReference type="SUPFAM" id="SSF161098">
    <property type="entry name" value="MetI-like"/>
    <property type="match status" value="1"/>
</dbReference>
<feature type="transmembrane region" description="Helical" evidence="7">
    <location>
        <begin position="42"/>
        <end position="64"/>
    </location>
</feature>
<keyword evidence="5 7" id="KW-1133">Transmembrane helix</keyword>
<dbReference type="PANTHER" id="PTHR30151:SF25">
    <property type="entry name" value="TAURINE TRANSPORT SYSTEM PERMEASE PROTEIN TAUC"/>
    <property type="match status" value="1"/>
</dbReference>
<reference evidence="9 10" key="1">
    <citation type="submission" date="2020-08" db="EMBL/GenBank/DDBJ databases">
        <title>Sequencing the genomes of 1000 actinobacteria strains.</title>
        <authorList>
            <person name="Klenk H.-P."/>
        </authorList>
    </citation>
    <scope>NUCLEOTIDE SEQUENCE [LARGE SCALE GENOMIC DNA]</scope>
    <source>
        <strain evidence="9 10">DSM 45507</strain>
    </source>
</reference>
<dbReference type="Proteomes" id="UP000579153">
    <property type="component" value="Unassembled WGS sequence"/>
</dbReference>
<name>A0A7W9G2J5_9ACTN</name>
<evidence type="ECO:0000256" key="3">
    <source>
        <dbReference type="ARBA" id="ARBA00022475"/>
    </source>
</evidence>
<dbReference type="InterPro" id="IPR000515">
    <property type="entry name" value="MetI-like"/>
</dbReference>
<evidence type="ECO:0000256" key="2">
    <source>
        <dbReference type="ARBA" id="ARBA00022448"/>
    </source>
</evidence>
<comment type="subcellular location">
    <subcellularLocation>
        <location evidence="1 7">Cell membrane</location>
        <topology evidence="1 7">Multi-pass membrane protein</topology>
    </subcellularLocation>
</comment>
<dbReference type="AlphaFoldDB" id="A0A7W9G2J5"/>
<feature type="transmembrane region" description="Helical" evidence="7">
    <location>
        <begin position="133"/>
        <end position="154"/>
    </location>
</feature>
<keyword evidence="4 7" id="KW-0812">Transmembrane</keyword>
<dbReference type="PROSITE" id="PS50928">
    <property type="entry name" value="ABC_TM1"/>
    <property type="match status" value="1"/>
</dbReference>
<proteinExistence type="inferred from homology"/>
<dbReference type="Gene3D" id="1.10.3720.10">
    <property type="entry name" value="MetI-like"/>
    <property type="match status" value="1"/>
</dbReference>
<evidence type="ECO:0000313" key="10">
    <source>
        <dbReference type="Proteomes" id="UP000579153"/>
    </source>
</evidence>
<keyword evidence="6 7" id="KW-0472">Membrane</keyword>
<organism evidence="9 10">
    <name type="scientific">Nonomuraea jabiensis</name>
    <dbReference type="NCBI Taxonomy" id="882448"/>
    <lineage>
        <taxon>Bacteria</taxon>
        <taxon>Bacillati</taxon>
        <taxon>Actinomycetota</taxon>
        <taxon>Actinomycetes</taxon>
        <taxon>Streptosporangiales</taxon>
        <taxon>Streptosporangiaceae</taxon>
        <taxon>Nonomuraea</taxon>
    </lineage>
</organism>
<dbReference type="PANTHER" id="PTHR30151">
    <property type="entry name" value="ALKANE SULFONATE ABC TRANSPORTER-RELATED, MEMBRANE SUBUNIT"/>
    <property type="match status" value="1"/>
</dbReference>
<gene>
    <name evidence="9" type="ORF">HD596_002752</name>
</gene>
<dbReference type="GO" id="GO:0005886">
    <property type="term" value="C:plasma membrane"/>
    <property type="evidence" value="ECO:0007669"/>
    <property type="project" value="UniProtKB-SubCell"/>
</dbReference>
<dbReference type="RefSeq" id="WP_313043891.1">
    <property type="nucleotide sequence ID" value="NZ_JACHMB010000001.1"/>
</dbReference>
<evidence type="ECO:0000256" key="6">
    <source>
        <dbReference type="ARBA" id="ARBA00023136"/>
    </source>
</evidence>
<feature type="transmembrane region" description="Helical" evidence="7">
    <location>
        <begin position="101"/>
        <end position="121"/>
    </location>
</feature>
<protein>
    <submittedName>
        <fullName evidence="9">NitT/TauT family transport system permease protein</fullName>
    </submittedName>
</protein>
<evidence type="ECO:0000256" key="5">
    <source>
        <dbReference type="ARBA" id="ARBA00022989"/>
    </source>
</evidence>
<dbReference type="InterPro" id="IPR035906">
    <property type="entry name" value="MetI-like_sf"/>
</dbReference>
<feature type="transmembrane region" description="Helical" evidence="7">
    <location>
        <begin position="76"/>
        <end position="95"/>
    </location>
</feature>
<keyword evidence="10" id="KW-1185">Reference proteome</keyword>
<comment type="caution">
    <text evidence="9">The sequence shown here is derived from an EMBL/GenBank/DDBJ whole genome shotgun (WGS) entry which is preliminary data.</text>
</comment>
<evidence type="ECO:0000259" key="8">
    <source>
        <dbReference type="PROSITE" id="PS50928"/>
    </source>
</evidence>
<feature type="domain" description="ABC transmembrane type-1" evidence="8">
    <location>
        <begin position="35"/>
        <end position="216"/>
    </location>
</feature>
<keyword evidence="3" id="KW-1003">Cell membrane</keyword>
<dbReference type="GO" id="GO:0055085">
    <property type="term" value="P:transmembrane transport"/>
    <property type="evidence" value="ECO:0007669"/>
    <property type="project" value="InterPro"/>
</dbReference>
<feature type="transmembrane region" description="Helical" evidence="7">
    <location>
        <begin position="160"/>
        <end position="185"/>
    </location>
</feature>
<dbReference type="Pfam" id="PF00528">
    <property type="entry name" value="BPD_transp_1"/>
    <property type="match status" value="1"/>
</dbReference>
<evidence type="ECO:0000256" key="7">
    <source>
        <dbReference type="RuleBase" id="RU363032"/>
    </source>
</evidence>
<comment type="similarity">
    <text evidence="7">Belongs to the binding-protein-dependent transport system permease family.</text>
</comment>
<feature type="transmembrane region" description="Helical" evidence="7">
    <location>
        <begin position="197"/>
        <end position="216"/>
    </location>
</feature>
<evidence type="ECO:0000256" key="1">
    <source>
        <dbReference type="ARBA" id="ARBA00004651"/>
    </source>
</evidence>
<evidence type="ECO:0000313" key="9">
    <source>
        <dbReference type="EMBL" id="MBB5775996.1"/>
    </source>
</evidence>
<evidence type="ECO:0000256" key="4">
    <source>
        <dbReference type="ARBA" id="ARBA00022692"/>
    </source>
</evidence>
<dbReference type="EMBL" id="JACHMB010000001">
    <property type="protein sequence ID" value="MBB5775996.1"/>
    <property type="molecule type" value="Genomic_DNA"/>
</dbReference>